<feature type="transmembrane region" description="Helical" evidence="1">
    <location>
        <begin position="144"/>
        <end position="161"/>
    </location>
</feature>
<name>A0A0G0DUJ4_9BACT</name>
<reference evidence="2 3" key="1">
    <citation type="journal article" date="2015" name="Nature">
        <title>rRNA introns, odd ribosomes, and small enigmatic genomes across a large radiation of phyla.</title>
        <authorList>
            <person name="Brown C.T."/>
            <person name="Hug L.A."/>
            <person name="Thomas B.C."/>
            <person name="Sharon I."/>
            <person name="Castelle C.J."/>
            <person name="Singh A."/>
            <person name="Wilkins M.J."/>
            <person name="Williams K.H."/>
            <person name="Banfield J.F."/>
        </authorList>
    </citation>
    <scope>NUCLEOTIDE SEQUENCE [LARGE SCALE GENOMIC DNA]</scope>
</reference>
<dbReference type="AlphaFoldDB" id="A0A0G0DUJ4"/>
<feature type="transmembrane region" description="Helical" evidence="1">
    <location>
        <begin position="100"/>
        <end position="123"/>
    </location>
</feature>
<sequence length="274" mass="31499">MDRTDINTDSEKRGKFLFLAGVITLAIFLTKILQGTDSVASWRVYLDGAIYFIVAFAGLLWAFNFQIKMKSLLYILQSSLFVFSEVIFVEIFFFQKFDRLYEGFILFALLVLIFLGIYVSFLMANVFNVDLFKKLPLVQVGRTSSYLISLLMMYFLTFGFLSSSFPIYLVLPLILITYVLIPFIHYVNMGMEEGELWRKTLLTSAISLMLFFGVFLTGSTHELTAIAPALGYYFAVSMVTQEQIFRKNSVSFIFSMILLSVIFFIIIFFNIISN</sequence>
<feature type="transmembrane region" description="Helical" evidence="1">
    <location>
        <begin position="72"/>
        <end position="94"/>
    </location>
</feature>
<feature type="transmembrane region" description="Helical" evidence="1">
    <location>
        <begin position="167"/>
        <end position="188"/>
    </location>
</feature>
<dbReference type="EMBL" id="LBRE01000007">
    <property type="protein sequence ID" value="KKP92686.1"/>
    <property type="molecule type" value="Genomic_DNA"/>
</dbReference>
<protein>
    <submittedName>
        <fullName evidence="2">Uncharacterized protein</fullName>
    </submittedName>
</protein>
<feature type="transmembrane region" description="Helical" evidence="1">
    <location>
        <begin position="252"/>
        <end position="272"/>
    </location>
</feature>
<evidence type="ECO:0000313" key="2">
    <source>
        <dbReference type="EMBL" id="KKP92686.1"/>
    </source>
</evidence>
<evidence type="ECO:0000256" key="1">
    <source>
        <dbReference type="SAM" id="Phobius"/>
    </source>
</evidence>
<organism evidence="2 3">
    <name type="scientific">candidate division WS6 bacterium GW2011_GWC1_36_11</name>
    <dbReference type="NCBI Taxonomy" id="1619090"/>
    <lineage>
        <taxon>Bacteria</taxon>
        <taxon>Candidatus Dojkabacteria</taxon>
    </lineage>
</organism>
<evidence type="ECO:0000313" key="3">
    <source>
        <dbReference type="Proteomes" id="UP000034140"/>
    </source>
</evidence>
<keyword evidence="1" id="KW-1133">Transmembrane helix</keyword>
<dbReference type="Proteomes" id="UP000034140">
    <property type="component" value="Unassembled WGS sequence"/>
</dbReference>
<keyword evidence="1" id="KW-0812">Transmembrane</keyword>
<feature type="transmembrane region" description="Helical" evidence="1">
    <location>
        <begin position="45"/>
        <end position="65"/>
    </location>
</feature>
<comment type="caution">
    <text evidence="2">The sequence shown here is derived from an EMBL/GenBank/DDBJ whole genome shotgun (WGS) entry which is preliminary data.</text>
</comment>
<feature type="transmembrane region" description="Helical" evidence="1">
    <location>
        <begin position="16"/>
        <end position="33"/>
    </location>
</feature>
<proteinExistence type="predicted"/>
<accession>A0A0G0DUJ4</accession>
<gene>
    <name evidence="2" type="ORF">UR96_C0007G0010</name>
</gene>
<keyword evidence="1" id="KW-0472">Membrane</keyword>